<accession>A0A4Q7EHY4</accession>
<proteinExistence type="inferred from homology"/>
<dbReference type="Pfam" id="PF04966">
    <property type="entry name" value="OprB"/>
    <property type="match status" value="1"/>
</dbReference>
<feature type="compositionally biased region" description="Low complexity" evidence="3">
    <location>
        <begin position="74"/>
        <end position="84"/>
    </location>
</feature>
<name>A0A4Q7EHY4_9CYAN</name>
<evidence type="ECO:0000259" key="4">
    <source>
        <dbReference type="PROSITE" id="PS51272"/>
    </source>
</evidence>
<evidence type="ECO:0000313" key="6">
    <source>
        <dbReference type="Proteomes" id="UP000292459"/>
    </source>
</evidence>
<dbReference type="OrthoDB" id="568669at2"/>
<feature type="region of interest" description="Disordered" evidence="3">
    <location>
        <begin position="69"/>
        <end position="121"/>
    </location>
</feature>
<evidence type="ECO:0000256" key="2">
    <source>
        <dbReference type="RuleBase" id="RU363072"/>
    </source>
</evidence>
<dbReference type="GO" id="GO:0016020">
    <property type="term" value="C:membrane"/>
    <property type="evidence" value="ECO:0007669"/>
    <property type="project" value="InterPro"/>
</dbReference>
<gene>
    <name evidence="5" type="ORF">DYY88_00425</name>
</gene>
<feature type="compositionally biased region" description="Polar residues" evidence="3">
    <location>
        <begin position="91"/>
        <end position="102"/>
    </location>
</feature>
<dbReference type="Proteomes" id="UP000292459">
    <property type="component" value="Unassembled WGS sequence"/>
</dbReference>
<dbReference type="GO" id="GO:0015288">
    <property type="term" value="F:porin activity"/>
    <property type="evidence" value="ECO:0007669"/>
    <property type="project" value="InterPro"/>
</dbReference>
<dbReference type="PROSITE" id="PS51272">
    <property type="entry name" value="SLH"/>
    <property type="match status" value="1"/>
</dbReference>
<dbReference type="InterPro" id="IPR001119">
    <property type="entry name" value="SLH_dom"/>
</dbReference>
<dbReference type="AlphaFoldDB" id="A0A4Q7EHY4"/>
<dbReference type="InterPro" id="IPR051465">
    <property type="entry name" value="Cell_Envelope_Struct_Comp"/>
</dbReference>
<dbReference type="Gene3D" id="2.40.160.180">
    <property type="entry name" value="Carbohydrate-selective porin OprB"/>
    <property type="match status" value="1"/>
</dbReference>
<dbReference type="GO" id="GO:0008643">
    <property type="term" value="P:carbohydrate transport"/>
    <property type="evidence" value="ECO:0007669"/>
    <property type="project" value="InterPro"/>
</dbReference>
<evidence type="ECO:0000256" key="1">
    <source>
        <dbReference type="ARBA" id="ARBA00008769"/>
    </source>
</evidence>
<dbReference type="PANTHER" id="PTHR43308:SF1">
    <property type="entry name" value="OUTER MEMBRANE PROTEIN ALPHA"/>
    <property type="match status" value="1"/>
</dbReference>
<dbReference type="InterPro" id="IPR038673">
    <property type="entry name" value="OprB_sf"/>
</dbReference>
<comment type="similarity">
    <text evidence="1 2">Belongs to the OprB family.</text>
</comment>
<evidence type="ECO:0000313" key="5">
    <source>
        <dbReference type="EMBL" id="RZM82973.1"/>
    </source>
</evidence>
<comment type="caution">
    <text evidence="5">The sequence shown here is derived from an EMBL/GenBank/DDBJ whole genome shotgun (WGS) entry which is preliminary data.</text>
</comment>
<sequence>MTLAVGVWASPSAIAAPTTASLNDLVTTHRPLTDAAADQSISSATLPQLTDLSPLSARDAALMAGLPFTDLETETTGQNTGGTTDIWLTPNAESTSSGSADDSPTERTDTAQPEPALELRNPRPVAQTVTVNELSDINPDHWSFGAVQSLVEDYGCLEGYPDSTFRGDRAMTRYEFAAALNACLDQVVRLLPEDQETVAALVQEFDTELTTRVDELEATVAELRANQFSSTTRLFGQVVFGLQGRSNNTADFFPVDGVAETEDPGGGSLTFYSNAQLSLLSRLSRRDLLLISLQAGQGNSLFDPGSNGALGLTNNIRLAYEGETDLSVELTDLTYRRLIGDRFALVAGAAGVNQVSVFRGPSEAEGAGSGPLSLLAQRNPILSIGNGDTGVGFDWQIIDRLSLQGVYAVADGNDPGEDTGLLAGDRTLGFQLTASPLDTVDLALNYVNSYSENGNIGTGIGDSQLSAGDALTTNAFGATVEWDVTPRFTIGGWGGYTTSVTPGEDGSVETVNWMTFLNFPDLFGPGNLGGLYVGQPPRITDSDLRQGQNIPDLLAGNLGDPGGQPDATLHIEAFYRYQMTDNISLTPGVIVLVNPDNTAGSDTITIGALRTTFRF</sequence>
<dbReference type="NCBIfam" id="NF033921">
    <property type="entry name" value="por_somb"/>
    <property type="match status" value="1"/>
</dbReference>
<organism evidence="5 6">
    <name type="scientific">Leptolyngbya iicbica LK</name>
    <dbReference type="NCBI Taxonomy" id="2294035"/>
    <lineage>
        <taxon>Bacteria</taxon>
        <taxon>Bacillati</taxon>
        <taxon>Cyanobacteriota</taxon>
        <taxon>Cyanophyceae</taxon>
        <taxon>Leptolyngbyales</taxon>
        <taxon>Leptolyngbyaceae</taxon>
        <taxon>Leptolyngbya group</taxon>
        <taxon>Leptolyngbya</taxon>
        <taxon>Leptolyngbya iicbica</taxon>
    </lineage>
</organism>
<feature type="domain" description="SLH" evidence="4">
    <location>
        <begin position="130"/>
        <end position="194"/>
    </location>
</feature>
<dbReference type="InterPro" id="IPR047684">
    <property type="entry name" value="Por_som-like"/>
</dbReference>
<dbReference type="PANTHER" id="PTHR43308">
    <property type="entry name" value="OUTER MEMBRANE PROTEIN ALPHA-RELATED"/>
    <property type="match status" value="1"/>
</dbReference>
<protein>
    <submittedName>
        <fullName evidence="5">S-layer protein</fullName>
    </submittedName>
</protein>
<dbReference type="Pfam" id="PF00395">
    <property type="entry name" value="SLH"/>
    <property type="match status" value="1"/>
</dbReference>
<dbReference type="EMBL" id="QVFV01000001">
    <property type="protein sequence ID" value="RZM82973.1"/>
    <property type="molecule type" value="Genomic_DNA"/>
</dbReference>
<dbReference type="InterPro" id="IPR007049">
    <property type="entry name" value="Carb-sel_porin_OprB"/>
</dbReference>
<keyword evidence="6" id="KW-1185">Reference proteome</keyword>
<reference evidence="5 6" key="1">
    <citation type="submission" date="2018-11" db="EMBL/GenBank/DDBJ databases">
        <title>Whole genome sequencing of an environmental sample.</title>
        <authorList>
            <person name="Sarangi A.N."/>
            <person name="Singh D."/>
            <person name="Tripathy S."/>
        </authorList>
    </citation>
    <scope>NUCLEOTIDE SEQUENCE [LARGE SCALE GENOMIC DNA]</scope>
    <source>
        <strain evidence="5 6">Lakshadweep</strain>
    </source>
</reference>
<evidence type="ECO:0000256" key="3">
    <source>
        <dbReference type="SAM" id="MobiDB-lite"/>
    </source>
</evidence>